<dbReference type="SUPFAM" id="SSF55166">
    <property type="entry name" value="Hedgehog/DD-peptidase"/>
    <property type="match status" value="1"/>
</dbReference>
<dbReference type="InterPro" id="IPR052179">
    <property type="entry name" value="DD-CPase-like"/>
</dbReference>
<gene>
    <name evidence="2" type="ORF">DI536_15900</name>
</gene>
<evidence type="ECO:0000313" key="2">
    <source>
        <dbReference type="EMBL" id="PZR11819.1"/>
    </source>
</evidence>
<dbReference type="Proteomes" id="UP000249061">
    <property type="component" value="Unassembled WGS sequence"/>
</dbReference>
<reference evidence="2 3" key="1">
    <citation type="submission" date="2017-08" db="EMBL/GenBank/DDBJ databases">
        <title>Infants hospitalized years apart are colonized by the same room-sourced microbial strains.</title>
        <authorList>
            <person name="Brooks B."/>
            <person name="Olm M.R."/>
            <person name="Firek B.A."/>
            <person name="Baker R."/>
            <person name="Thomas B.C."/>
            <person name="Morowitz M.J."/>
            <person name="Banfield J.F."/>
        </authorList>
    </citation>
    <scope>NUCLEOTIDE SEQUENCE [LARGE SCALE GENOMIC DNA]</scope>
    <source>
        <strain evidence="2">S2_003_000_R2_14</strain>
    </source>
</reference>
<name>A0A2W5T8I5_9BACT</name>
<proteinExistence type="predicted"/>
<feature type="domain" description="D-alanyl-D-alanine carboxypeptidase-like core" evidence="1">
    <location>
        <begin position="53"/>
        <end position="156"/>
    </location>
</feature>
<dbReference type="GO" id="GO:0008233">
    <property type="term" value="F:peptidase activity"/>
    <property type="evidence" value="ECO:0007669"/>
    <property type="project" value="InterPro"/>
</dbReference>
<dbReference type="EMBL" id="QFQP01000013">
    <property type="protein sequence ID" value="PZR11819.1"/>
    <property type="molecule type" value="Genomic_DNA"/>
</dbReference>
<dbReference type="AlphaFoldDB" id="A0A2W5T8I5"/>
<organism evidence="2 3">
    <name type="scientific">Archangium gephyra</name>
    <dbReference type="NCBI Taxonomy" id="48"/>
    <lineage>
        <taxon>Bacteria</taxon>
        <taxon>Pseudomonadati</taxon>
        <taxon>Myxococcota</taxon>
        <taxon>Myxococcia</taxon>
        <taxon>Myxococcales</taxon>
        <taxon>Cystobacterineae</taxon>
        <taxon>Archangiaceae</taxon>
        <taxon>Archangium</taxon>
    </lineage>
</organism>
<dbReference type="PANTHER" id="PTHR34385">
    <property type="entry name" value="D-ALANYL-D-ALANINE CARBOXYPEPTIDASE"/>
    <property type="match status" value="1"/>
</dbReference>
<protein>
    <recommendedName>
        <fullName evidence="1">D-alanyl-D-alanine carboxypeptidase-like core domain-containing protein</fullName>
    </recommendedName>
</protein>
<dbReference type="CDD" id="cd14814">
    <property type="entry name" value="Peptidase_M15"/>
    <property type="match status" value="1"/>
</dbReference>
<dbReference type="InterPro" id="IPR009045">
    <property type="entry name" value="Zn_M74/Hedgehog-like"/>
</dbReference>
<dbReference type="Pfam" id="PF02557">
    <property type="entry name" value="VanY"/>
    <property type="match status" value="1"/>
</dbReference>
<dbReference type="Gene3D" id="3.30.1380.10">
    <property type="match status" value="1"/>
</dbReference>
<dbReference type="GO" id="GO:0006508">
    <property type="term" value="P:proteolysis"/>
    <property type="evidence" value="ECO:0007669"/>
    <property type="project" value="InterPro"/>
</dbReference>
<evidence type="ECO:0000313" key="3">
    <source>
        <dbReference type="Proteomes" id="UP000249061"/>
    </source>
</evidence>
<accession>A0A2W5T8I5</accession>
<evidence type="ECO:0000259" key="1">
    <source>
        <dbReference type="Pfam" id="PF02557"/>
    </source>
</evidence>
<sequence length="487" mass="52590">MPGEDTNFEPDNGHDDYQTVEQGLVSCAESQSTGYRSGSPFPVTLISVDGQPVEKNTGNAYAVMQAAAAANGVGIRINDGFRTPQQQQYFYSCYVNCNCNSCNLAAAPGYSNHQSGTALDLNTANGSVLNWLNNNAARFGFRRTVPSEPWHWEYFGGGPGGGPCSAPPPCDRSAGGFTFSCDGSQSGMACVNVNEPSDSNTWNDNFFCSTRDFGMRWSYAGPIAGMDCANVAESSESNPAIWADNFLCTPQQSPWKFSWSSAGPIAGKNCVHWNETADPNSWHDNYLCTENVGTFTNGGFTFTTAGAGGRANCVNVNEPSDPDTWSDNFFCTPNDYGMQWSYAGPISGMACTNVAESAEAQPQMWADNFLCVPQSAPIRFHWSSAGPIAGLPCVRWFEHAETSATWIDNWLCVELRGVVIDDLRLSEEVAPPVFSEPDIQEPVTQVPGAPVAPGEVTSMQLESRGCTAAPSLLPVLLGAWLLRRRRH</sequence>
<dbReference type="PANTHER" id="PTHR34385:SF1">
    <property type="entry name" value="PEPTIDOGLYCAN L-ALANYL-D-GLUTAMATE ENDOPEPTIDASE CWLK"/>
    <property type="match status" value="1"/>
</dbReference>
<comment type="caution">
    <text evidence="2">The sequence shown here is derived from an EMBL/GenBank/DDBJ whole genome shotgun (WGS) entry which is preliminary data.</text>
</comment>
<dbReference type="InterPro" id="IPR003709">
    <property type="entry name" value="VanY-like_core_dom"/>
</dbReference>